<reference evidence="5" key="1">
    <citation type="journal article" date="2023" name="Science">
        <title>Genome structures resolve the early diversification of teleost fishes.</title>
        <authorList>
            <person name="Parey E."/>
            <person name="Louis A."/>
            <person name="Montfort J."/>
            <person name="Bouchez O."/>
            <person name="Roques C."/>
            <person name="Iampietro C."/>
            <person name="Lluch J."/>
            <person name="Castinel A."/>
            <person name="Donnadieu C."/>
            <person name="Desvignes T."/>
            <person name="Floi Bucao C."/>
            <person name="Jouanno E."/>
            <person name="Wen M."/>
            <person name="Mejri S."/>
            <person name="Dirks R."/>
            <person name="Jansen H."/>
            <person name="Henkel C."/>
            <person name="Chen W.J."/>
            <person name="Zahm M."/>
            <person name="Cabau C."/>
            <person name="Klopp C."/>
            <person name="Thompson A.W."/>
            <person name="Robinson-Rechavi M."/>
            <person name="Braasch I."/>
            <person name="Lecointre G."/>
            <person name="Bobe J."/>
            <person name="Postlethwait J.H."/>
            <person name="Berthelot C."/>
            <person name="Roest Crollius H."/>
            <person name="Guiguen Y."/>
        </authorList>
    </citation>
    <scope>NUCLEOTIDE SEQUENCE</scope>
    <source>
        <strain evidence="5">NC1722</strain>
    </source>
</reference>
<evidence type="ECO:0000256" key="2">
    <source>
        <dbReference type="ARBA" id="ARBA00022884"/>
    </source>
</evidence>
<evidence type="ECO:0000313" key="6">
    <source>
        <dbReference type="Proteomes" id="UP001221898"/>
    </source>
</evidence>
<organism evidence="5 6">
    <name type="scientific">Aldrovandia affinis</name>
    <dbReference type="NCBI Taxonomy" id="143900"/>
    <lineage>
        <taxon>Eukaryota</taxon>
        <taxon>Metazoa</taxon>
        <taxon>Chordata</taxon>
        <taxon>Craniata</taxon>
        <taxon>Vertebrata</taxon>
        <taxon>Euteleostomi</taxon>
        <taxon>Actinopterygii</taxon>
        <taxon>Neopterygii</taxon>
        <taxon>Teleostei</taxon>
        <taxon>Notacanthiformes</taxon>
        <taxon>Halosauridae</taxon>
        <taxon>Aldrovandia</taxon>
    </lineage>
</organism>
<evidence type="ECO:0000313" key="5">
    <source>
        <dbReference type="EMBL" id="KAJ8405522.1"/>
    </source>
</evidence>
<keyword evidence="2" id="KW-0694">RNA-binding</keyword>
<keyword evidence="6" id="KW-1185">Reference proteome</keyword>
<dbReference type="GO" id="GO:0071204">
    <property type="term" value="C:histone pre-mRNA 3'end processing complex"/>
    <property type="evidence" value="ECO:0007669"/>
    <property type="project" value="TreeGrafter"/>
</dbReference>
<dbReference type="Pfam" id="PF15247">
    <property type="entry name" value="SLBP_RNA_bind"/>
    <property type="match status" value="1"/>
</dbReference>
<dbReference type="InterPro" id="IPR026502">
    <property type="entry name" value="SLBP1/SLBP2"/>
</dbReference>
<protein>
    <recommendedName>
        <fullName evidence="4">Histone RNA hairpin-binding protein RNA-binding domain-containing protein</fullName>
    </recommendedName>
</protein>
<dbReference type="Proteomes" id="UP001221898">
    <property type="component" value="Unassembled WGS sequence"/>
</dbReference>
<dbReference type="PANTHER" id="PTHR17408">
    <property type="entry name" value="HISTONE RNA HAIRPIN-BINDING PROTEIN"/>
    <property type="match status" value="1"/>
</dbReference>
<proteinExistence type="inferred from homology"/>
<sequence>MLLAQYPAPRGAEVNSPGADLNLAGQTWRVFFPTVARFSMTTRVDTALHSPLEPRPGPHPCGPEPWLLPGCSSVYDRLVSNSGATTPFSDMIRDDDPGVVAQKPRRSSILERCILRISTASVAVGTEDIDGLGRALSELRCGTRPLDPSRCETNEAVLKRRQKQIQYGKNTCGYQNYLQQVPKRLRLPVHHPRTPNKYRKYSRRSWDMQVRLWRRALHAWDPPSNTPHDAPRVSQVDIDGHDTVDQLQELLEQMNTEPCGRGRTGEMGLHFKAPLTPLTSPLAQVSPSTSWISPQGGAPRLQTPTSHPDLAYSFSAWLSAEENRKARGCSVLLAVAKETLWAGEVMVVMKVFQ</sequence>
<feature type="domain" description="Histone RNA hairpin-binding protein RNA-binding" evidence="4">
    <location>
        <begin position="154"/>
        <end position="222"/>
    </location>
</feature>
<feature type="region of interest" description="Disordered" evidence="3">
    <location>
        <begin position="286"/>
        <end position="305"/>
    </location>
</feature>
<evidence type="ECO:0000256" key="1">
    <source>
        <dbReference type="ARBA" id="ARBA00006151"/>
    </source>
</evidence>
<gene>
    <name evidence="5" type="ORF">AAFF_G00319950</name>
</gene>
<evidence type="ECO:0000256" key="3">
    <source>
        <dbReference type="SAM" id="MobiDB-lite"/>
    </source>
</evidence>
<comment type="caution">
    <text evidence="5">The sequence shown here is derived from an EMBL/GenBank/DDBJ whole genome shotgun (WGS) entry which is preliminary data.</text>
</comment>
<evidence type="ECO:0000259" key="4">
    <source>
        <dbReference type="Pfam" id="PF15247"/>
    </source>
</evidence>
<dbReference type="GO" id="GO:0003729">
    <property type="term" value="F:mRNA binding"/>
    <property type="evidence" value="ECO:0007669"/>
    <property type="project" value="InterPro"/>
</dbReference>
<accession>A0AAD7WQG7</accession>
<dbReference type="PANTHER" id="PTHR17408:SF11">
    <property type="entry name" value="STEM-LOOP BINDING PROTEIN-LIKE"/>
    <property type="match status" value="1"/>
</dbReference>
<dbReference type="GO" id="GO:0071207">
    <property type="term" value="F:histone pre-mRNA stem-loop binding"/>
    <property type="evidence" value="ECO:0007669"/>
    <property type="project" value="TreeGrafter"/>
</dbReference>
<dbReference type="Gene3D" id="1.10.8.1120">
    <property type="entry name" value="Histone RNA hairpin-binding protein RNA-binding domain"/>
    <property type="match status" value="1"/>
</dbReference>
<dbReference type="InterPro" id="IPR029344">
    <property type="entry name" value="SLBP_RNA_bind"/>
</dbReference>
<comment type="similarity">
    <text evidence="1">Belongs to the SLBP family.</text>
</comment>
<dbReference type="FunFam" id="1.10.8.1120:FF:000001">
    <property type="entry name" value="Histone RNA hairpin-binding protein-like"/>
    <property type="match status" value="1"/>
</dbReference>
<dbReference type="GO" id="GO:0005737">
    <property type="term" value="C:cytoplasm"/>
    <property type="evidence" value="ECO:0007669"/>
    <property type="project" value="TreeGrafter"/>
</dbReference>
<dbReference type="InterPro" id="IPR038294">
    <property type="entry name" value="SLBP_RNA_bind_sf"/>
</dbReference>
<dbReference type="GO" id="GO:0051028">
    <property type="term" value="P:mRNA transport"/>
    <property type="evidence" value="ECO:0007669"/>
    <property type="project" value="TreeGrafter"/>
</dbReference>
<dbReference type="EMBL" id="JAINUG010000048">
    <property type="protein sequence ID" value="KAJ8405522.1"/>
    <property type="molecule type" value="Genomic_DNA"/>
</dbReference>
<dbReference type="GO" id="GO:0006398">
    <property type="term" value="P:mRNA 3'-end processing by stem-loop binding and cleavage"/>
    <property type="evidence" value="ECO:0007669"/>
    <property type="project" value="TreeGrafter"/>
</dbReference>
<name>A0AAD7WQG7_9TELE</name>
<dbReference type="AlphaFoldDB" id="A0AAD7WQG7"/>